<keyword evidence="2" id="KW-1185">Reference proteome</keyword>
<accession>A0A0C3CFD7</accession>
<reference evidence="1 2" key="1">
    <citation type="submission" date="2014-04" db="EMBL/GenBank/DDBJ databases">
        <authorList>
            <consortium name="DOE Joint Genome Institute"/>
            <person name="Kuo A."/>
            <person name="Gay G."/>
            <person name="Dore J."/>
            <person name="Kohler A."/>
            <person name="Nagy L.G."/>
            <person name="Floudas D."/>
            <person name="Copeland A."/>
            <person name="Barry K.W."/>
            <person name="Cichocki N."/>
            <person name="Veneault-Fourrey C."/>
            <person name="LaButti K."/>
            <person name="Lindquist E.A."/>
            <person name="Lipzen A."/>
            <person name="Lundell T."/>
            <person name="Morin E."/>
            <person name="Murat C."/>
            <person name="Sun H."/>
            <person name="Tunlid A."/>
            <person name="Henrissat B."/>
            <person name="Grigoriev I.V."/>
            <person name="Hibbett D.S."/>
            <person name="Martin F."/>
            <person name="Nordberg H.P."/>
            <person name="Cantor M.N."/>
            <person name="Hua S.X."/>
        </authorList>
    </citation>
    <scope>NUCLEOTIDE SEQUENCE [LARGE SCALE GENOMIC DNA]</scope>
    <source>
        <strain evidence="2">h7</strain>
    </source>
</reference>
<dbReference type="HOGENOM" id="CLU_036316_5_0_1"/>
<sequence>MSVVQIEALPAHLASQLAPEIFDMILDNFHQSKQDLSTCSVVCKAWLPVCRYHLFAAVSYHAEFAHLLASSTHASLTISPYIRTITLKGPLAQHKENNLLIDSILSLPSVTSLQIERIVWIRVCMKLPSSFTLALSGSSATLALLSLNLRQVNFPSCSALADFLGLFTSLQNLTLENVSWDGVGSKSGERVPFLSSSSLKILRVIFSNNRIILNWLHHGIVSDAILERETACHRSFPHLKMLSFSDILPREADIMGAFLDSLGDSLEHLEAGILIQDLDGRNNDALSQSLGFSRNVSLKTIIIHRITLFQFPSLVTPVATAFHSIAQPSMLSSPYAWLPTIISSVRSEEIHTIEFHIWFSSEPQLDQMPWAALCNVLTNLGITTLVFHVFGIGADMQLVRGWFMKRLAPIDLTKTTIEFDFSE</sequence>
<proteinExistence type="predicted"/>
<organism evidence="1 2">
    <name type="scientific">Hebeloma cylindrosporum</name>
    <dbReference type="NCBI Taxonomy" id="76867"/>
    <lineage>
        <taxon>Eukaryota</taxon>
        <taxon>Fungi</taxon>
        <taxon>Dikarya</taxon>
        <taxon>Basidiomycota</taxon>
        <taxon>Agaricomycotina</taxon>
        <taxon>Agaricomycetes</taxon>
        <taxon>Agaricomycetidae</taxon>
        <taxon>Agaricales</taxon>
        <taxon>Agaricineae</taxon>
        <taxon>Hymenogastraceae</taxon>
        <taxon>Hebeloma</taxon>
    </lineage>
</organism>
<evidence type="ECO:0000313" key="2">
    <source>
        <dbReference type="Proteomes" id="UP000053424"/>
    </source>
</evidence>
<evidence type="ECO:0008006" key="3">
    <source>
        <dbReference type="Google" id="ProtNLM"/>
    </source>
</evidence>
<name>A0A0C3CFD7_HEBCY</name>
<dbReference type="AlphaFoldDB" id="A0A0C3CFD7"/>
<dbReference type="Proteomes" id="UP000053424">
    <property type="component" value="Unassembled WGS sequence"/>
</dbReference>
<gene>
    <name evidence="1" type="ORF">M413DRAFT_409612</name>
</gene>
<evidence type="ECO:0000313" key="1">
    <source>
        <dbReference type="EMBL" id="KIM42336.1"/>
    </source>
</evidence>
<dbReference type="OrthoDB" id="2788229at2759"/>
<dbReference type="EMBL" id="KN831778">
    <property type="protein sequence ID" value="KIM42336.1"/>
    <property type="molecule type" value="Genomic_DNA"/>
</dbReference>
<reference evidence="2" key="2">
    <citation type="submission" date="2015-01" db="EMBL/GenBank/DDBJ databases">
        <title>Evolutionary Origins and Diversification of the Mycorrhizal Mutualists.</title>
        <authorList>
            <consortium name="DOE Joint Genome Institute"/>
            <consortium name="Mycorrhizal Genomics Consortium"/>
            <person name="Kohler A."/>
            <person name="Kuo A."/>
            <person name="Nagy L.G."/>
            <person name="Floudas D."/>
            <person name="Copeland A."/>
            <person name="Barry K.W."/>
            <person name="Cichocki N."/>
            <person name="Veneault-Fourrey C."/>
            <person name="LaButti K."/>
            <person name="Lindquist E.A."/>
            <person name="Lipzen A."/>
            <person name="Lundell T."/>
            <person name="Morin E."/>
            <person name="Murat C."/>
            <person name="Riley R."/>
            <person name="Ohm R."/>
            <person name="Sun H."/>
            <person name="Tunlid A."/>
            <person name="Henrissat B."/>
            <person name="Grigoriev I.V."/>
            <person name="Hibbett D.S."/>
            <person name="Martin F."/>
        </authorList>
    </citation>
    <scope>NUCLEOTIDE SEQUENCE [LARGE SCALE GENOMIC DNA]</scope>
    <source>
        <strain evidence="2">h7</strain>
    </source>
</reference>
<protein>
    <recommendedName>
        <fullName evidence="3">F-box domain-containing protein</fullName>
    </recommendedName>
</protein>